<evidence type="ECO:0000313" key="8">
    <source>
        <dbReference type="EnsemblPlants" id="KEH39142"/>
    </source>
</evidence>
<keyword evidence="4" id="KW-0539">Nucleus</keyword>
<dbReference type="Pfam" id="PF00010">
    <property type="entry name" value="HLH"/>
    <property type="match status" value="1"/>
</dbReference>
<evidence type="ECO:0000256" key="2">
    <source>
        <dbReference type="ARBA" id="ARBA00023015"/>
    </source>
</evidence>
<dbReference type="GO" id="GO:0000977">
    <property type="term" value="F:RNA polymerase II transcription regulatory region sequence-specific DNA binding"/>
    <property type="evidence" value="ECO:0000318"/>
    <property type="project" value="GO_Central"/>
</dbReference>
<feature type="coiled-coil region" evidence="5">
    <location>
        <begin position="56"/>
        <end position="83"/>
    </location>
</feature>
<dbReference type="HOGENOM" id="CLU_850921_0_0_1"/>
<evidence type="ECO:0000256" key="3">
    <source>
        <dbReference type="ARBA" id="ARBA00023163"/>
    </source>
</evidence>
<dbReference type="AlphaFoldDB" id="A0A072VBG7"/>
<reference evidence="8" key="3">
    <citation type="submission" date="2015-04" db="UniProtKB">
        <authorList>
            <consortium name="EnsemblPlants"/>
        </authorList>
    </citation>
    <scope>IDENTIFICATION</scope>
    <source>
        <strain evidence="8">cv. Jemalong A17</strain>
    </source>
</reference>
<dbReference type="STRING" id="3880.A0A072VBG7"/>
<evidence type="ECO:0000256" key="5">
    <source>
        <dbReference type="SAM" id="Coils"/>
    </source>
</evidence>
<dbReference type="GO" id="GO:0000981">
    <property type="term" value="F:DNA-binding transcription factor activity, RNA polymerase II-specific"/>
    <property type="evidence" value="ECO:0000318"/>
    <property type="project" value="GO_Central"/>
</dbReference>
<evidence type="ECO:0000256" key="1">
    <source>
        <dbReference type="ARBA" id="ARBA00004123"/>
    </source>
</evidence>
<keyword evidence="5" id="KW-0175">Coiled coil</keyword>
<protein>
    <submittedName>
        <fullName evidence="7">Helix loop helix DNA-binding domain protein</fullName>
    </submittedName>
</protein>
<dbReference type="PANTHER" id="PTHR13935">
    <property type="entry name" value="ACHAETE-SCUTE TRANSCRIPTION FACTOR-RELATED"/>
    <property type="match status" value="1"/>
</dbReference>
<dbReference type="GO" id="GO:0006357">
    <property type="term" value="P:regulation of transcription by RNA polymerase II"/>
    <property type="evidence" value="ECO:0000318"/>
    <property type="project" value="GO_Central"/>
</dbReference>
<dbReference type="Proteomes" id="UP000002051">
    <property type="component" value="Chromosome 2"/>
</dbReference>
<feature type="domain" description="BHLH" evidence="6">
    <location>
        <begin position="13"/>
        <end position="66"/>
    </location>
</feature>
<evidence type="ECO:0000259" key="6">
    <source>
        <dbReference type="PROSITE" id="PS50888"/>
    </source>
</evidence>
<dbReference type="InterPro" id="IPR036638">
    <property type="entry name" value="HLH_DNA-bd_sf"/>
</dbReference>
<evidence type="ECO:0000256" key="4">
    <source>
        <dbReference type="ARBA" id="ARBA00023242"/>
    </source>
</evidence>
<organism evidence="7 9">
    <name type="scientific">Medicago truncatula</name>
    <name type="common">Barrel medic</name>
    <name type="synonym">Medicago tribuloides</name>
    <dbReference type="NCBI Taxonomy" id="3880"/>
    <lineage>
        <taxon>Eukaryota</taxon>
        <taxon>Viridiplantae</taxon>
        <taxon>Streptophyta</taxon>
        <taxon>Embryophyta</taxon>
        <taxon>Tracheophyta</taxon>
        <taxon>Spermatophyta</taxon>
        <taxon>Magnoliopsida</taxon>
        <taxon>eudicotyledons</taxon>
        <taxon>Gunneridae</taxon>
        <taxon>Pentapetalae</taxon>
        <taxon>rosids</taxon>
        <taxon>fabids</taxon>
        <taxon>Fabales</taxon>
        <taxon>Fabaceae</taxon>
        <taxon>Papilionoideae</taxon>
        <taxon>50 kb inversion clade</taxon>
        <taxon>NPAAA clade</taxon>
        <taxon>Hologalegina</taxon>
        <taxon>IRL clade</taxon>
        <taxon>Trifolieae</taxon>
        <taxon>Medicago</taxon>
    </lineage>
</organism>
<dbReference type="EnsemblPlants" id="KEH39142">
    <property type="protein sequence ID" value="KEH39142"/>
    <property type="gene ID" value="MTR_2g090425"/>
</dbReference>
<dbReference type="Gene3D" id="4.10.280.10">
    <property type="entry name" value="Helix-loop-helix DNA-binding domain"/>
    <property type="match status" value="1"/>
</dbReference>
<proteinExistence type="predicted"/>
<evidence type="ECO:0000313" key="9">
    <source>
        <dbReference type="Proteomes" id="UP000002051"/>
    </source>
</evidence>
<keyword evidence="9" id="KW-1185">Reference proteome</keyword>
<dbReference type="GO" id="GO:0046983">
    <property type="term" value="F:protein dimerization activity"/>
    <property type="evidence" value="ECO:0007669"/>
    <property type="project" value="InterPro"/>
</dbReference>
<dbReference type="SUPFAM" id="SSF47459">
    <property type="entry name" value="HLH, helix-loop-helix DNA-binding domain"/>
    <property type="match status" value="1"/>
</dbReference>
<sequence>MDQNQQGGRPSSSTKVERKIVEKNRRNQMKILFSKLNSLLPSYNQKELALPLPDQVDEAINYIKSLEINIKLAKEKKESLMGNKKRSRGGWSSSYGAKGSIELPKIEIHEIGPTLQVIVTCGVDEHFIFCEIMRILHEENVDVISSNSSLAGDSLLHTVLAQIPQSLLQFGETKISKRLKAFVDGSMSDVETDPQLWDLEIGIALRSRESPIEFAELHEKPMDFDRLLHREEPTMSYIFSSCYCKCSNKILRPTTSAKTDLIILQEIASKSRVILREMEAKQKLTQLLANMHHIILTGSLTEGHLITLLKIFSISLWLIPTPAQTKS</sequence>
<dbReference type="EMBL" id="CM001218">
    <property type="protein sequence ID" value="KEH39142.1"/>
    <property type="molecule type" value="Genomic_DNA"/>
</dbReference>
<dbReference type="InterPro" id="IPR011598">
    <property type="entry name" value="bHLH_dom"/>
</dbReference>
<reference evidence="7 9" key="2">
    <citation type="journal article" date="2014" name="BMC Genomics">
        <title>An improved genome release (version Mt4.0) for the model legume Medicago truncatula.</title>
        <authorList>
            <person name="Tang H."/>
            <person name="Krishnakumar V."/>
            <person name="Bidwell S."/>
            <person name="Rosen B."/>
            <person name="Chan A."/>
            <person name="Zhou S."/>
            <person name="Gentzbittel L."/>
            <person name="Childs K.L."/>
            <person name="Yandell M."/>
            <person name="Gundlach H."/>
            <person name="Mayer K.F."/>
            <person name="Schwartz D.C."/>
            <person name="Town C.D."/>
        </authorList>
    </citation>
    <scope>GENOME REANNOTATION</scope>
    <source>
        <strain evidence="7">A17</strain>
        <strain evidence="8 9">cv. Jemalong A17</strain>
    </source>
</reference>
<reference evidence="7 9" key="1">
    <citation type="journal article" date="2011" name="Nature">
        <title>The Medicago genome provides insight into the evolution of rhizobial symbioses.</title>
        <authorList>
            <person name="Young N.D."/>
            <person name="Debelle F."/>
            <person name="Oldroyd G.E."/>
            <person name="Geurts R."/>
            <person name="Cannon S.B."/>
            <person name="Udvardi M.K."/>
            <person name="Benedito V.A."/>
            <person name="Mayer K.F."/>
            <person name="Gouzy J."/>
            <person name="Schoof H."/>
            <person name="Van de Peer Y."/>
            <person name="Proost S."/>
            <person name="Cook D.R."/>
            <person name="Meyers B.C."/>
            <person name="Spannagl M."/>
            <person name="Cheung F."/>
            <person name="De Mita S."/>
            <person name="Krishnakumar V."/>
            <person name="Gundlach H."/>
            <person name="Zhou S."/>
            <person name="Mudge J."/>
            <person name="Bharti A.K."/>
            <person name="Murray J.D."/>
            <person name="Naoumkina M.A."/>
            <person name="Rosen B."/>
            <person name="Silverstein K.A."/>
            <person name="Tang H."/>
            <person name="Rombauts S."/>
            <person name="Zhao P.X."/>
            <person name="Zhou P."/>
            <person name="Barbe V."/>
            <person name="Bardou P."/>
            <person name="Bechner M."/>
            <person name="Bellec A."/>
            <person name="Berger A."/>
            <person name="Berges H."/>
            <person name="Bidwell S."/>
            <person name="Bisseling T."/>
            <person name="Choisne N."/>
            <person name="Couloux A."/>
            <person name="Denny R."/>
            <person name="Deshpande S."/>
            <person name="Dai X."/>
            <person name="Doyle J.J."/>
            <person name="Dudez A.M."/>
            <person name="Farmer A.D."/>
            <person name="Fouteau S."/>
            <person name="Franken C."/>
            <person name="Gibelin C."/>
            <person name="Gish J."/>
            <person name="Goldstein S."/>
            <person name="Gonzalez A.J."/>
            <person name="Green P.J."/>
            <person name="Hallab A."/>
            <person name="Hartog M."/>
            <person name="Hua A."/>
            <person name="Humphray S.J."/>
            <person name="Jeong D.H."/>
            <person name="Jing Y."/>
            <person name="Jocker A."/>
            <person name="Kenton S.M."/>
            <person name="Kim D.J."/>
            <person name="Klee K."/>
            <person name="Lai H."/>
            <person name="Lang C."/>
            <person name="Lin S."/>
            <person name="Macmil S.L."/>
            <person name="Magdelenat G."/>
            <person name="Matthews L."/>
            <person name="McCorrison J."/>
            <person name="Monaghan E.L."/>
            <person name="Mun J.H."/>
            <person name="Najar F.Z."/>
            <person name="Nicholson C."/>
            <person name="Noirot C."/>
            <person name="O'Bleness M."/>
            <person name="Paule C.R."/>
            <person name="Poulain J."/>
            <person name="Prion F."/>
            <person name="Qin B."/>
            <person name="Qu C."/>
            <person name="Retzel E.F."/>
            <person name="Riddle C."/>
            <person name="Sallet E."/>
            <person name="Samain S."/>
            <person name="Samson N."/>
            <person name="Sanders I."/>
            <person name="Saurat O."/>
            <person name="Scarpelli C."/>
            <person name="Schiex T."/>
            <person name="Segurens B."/>
            <person name="Severin A.J."/>
            <person name="Sherrier D.J."/>
            <person name="Shi R."/>
            <person name="Sims S."/>
            <person name="Singer S.R."/>
            <person name="Sinharoy S."/>
            <person name="Sterck L."/>
            <person name="Viollet A."/>
            <person name="Wang B.B."/>
            <person name="Wang K."/>
            <person name="Wang M."/>
            <person name="Wang X."/>
            <person name="Warfsmann J."/>
            <person name="Weissenbach J."/>
            <person name="White D.D."/>
            <person name="White J.D."/>
            <person name="Wiley G.B."/>
            <person name="Wincker P."/>
            <person name="Xing Y."/>
            <person name="Yang L."/>
            <person name="Yao Z."/>
            <person name="Ying F."/>
            <person name="Zhai J."/>
            <person name="Zhou L."/>
            <person name="Zuber A."/>
            <person name="Denarie J."/>
            <person name="Dixon R.A."/>
            <person name="May G.D."/>
            <person name="Schwartz D.C."/>
            <person name="Rogers J."/>
            <person name="Quetier F."/>
            <person name="Town C.D."/>
            <person name="Roe B.A."/>
        </authorList>
    </citation>
    <scope>NUCLEOTIDE SEQUENCE [LARGE SCALE GENOMIC DNA]</scope>
    <source>
        <strain evidence="7">A17</strain>
        <strain evidence="8 9">cv. Jemalong A17</strain>
    </source>
</reference>
<keyword evidence="3" id="KW-0804">Transcription</keyword>
<accession>A0A072VBG7</accession>
<keyword evidence="2" id="KW-0805">Transcription regulation</keyword>
<dbReference type="InterPro" id="IPR015660">
    <property type="entry name" value="MASH1/Ascl1a-like"/>
</dbReference>
<evidence type="ECO:0000313" key="7">
    <source>
        <dbReference type="EMBL" id="KEH39142.1"/>
    </source>
</evidence>
<comment type="subcellular location">
    <subcellularLocation>
        <location evidence="1">Nucleus</location>
    </subcellularLocation>
</comment>
<dbReference type="GO" id="GO:0090575">
    <property type="term" value="C:RNA polymerase II transcription regulator complex"/>
    <property type="evidence" value="ECO:0000318"/>
    <property type="project" value="GO_Central"/>
</dbReference>
<dbReference type="PANTHER" id="PTHR13935:SF63">
    <property type="entry name" value="BHLH DOMAIN-CONTAINING PROTEIN"/>
    <property type="match status" value="1"/>
</dbReference>
<keyword evidence="7" id="KW-0238">DNA-binding</keyword>
<dbReference type="PROSITE" id="PS50888">
    <property type="entry name" value="BHLH"/>
    <property type="match status" value="1"/>
</dbReference>
<gene>
    <name evidence="7" type="ordered locus">MTR_2g090425</name>
</gene>
<dbReference type="FunFam" id="4.10.280.10:FF:000103">
    <property type="entry name" value="Transcription factor bHLH162"/>
    <property type="match status" value="1"/>
</dbReference>
<name>A0A072VBG7_MEDTR</name>